<evidence type="ECO:0000256" key="1">
    <source>
        <dbReference type="ARBA" id="ARBA00022729"/>
    </source>
</evidence>
<dbReference type="OrthoDB" id="860722at2"/>
<keyword evidence="4" id="KW-1185">Reference proteome</keyword>
<accession>A0A4Q4KRP7</accession>
<comment type="caution">
    <text evidence="3">The sequence shown here is derived from an EMBL/GenBank/DDBJ whole genome shotgun (WGS) entry which is preliminary data.</text>
</comment>
<gene>
    <name evidence="3" type="ORF">ERX46_03015</name>
</gene>
<dbReference type="RefSeq" id="WP_130092349.1">
    <property type="nucleotide sequence ID" value="NZ_SETE01000001.1"/>
</dbReference>
<evidence type="ECO:0000313" key="3">
    <source>
        <dbReference type="EMBL" id="RYM35983.1"/>
    </source>
</evidence>
<feature type="domain" description="Secretion system C-terminal sorting" evidence="2">
    <location>
        <begin position="1016"/>
        <end position="1085"/>
    </location>
</feature>
<dbReference type="Gene3D" id="2.60.120.380">
    <property type="match status" value="1"/>
</dbReference>
<dbReference type="InterPro" id="IPR026444">
    <property type="entry name" value="Secre_tail"/>
</dbReference>
<protein>
    <submittedName>
        <fullName evidence="3">T9SS type A sorting domain-containing protein</fullName>
    </submittedName>
</protein>
<dbReference type="InterPro" id="IPR013783">
    <property type="entry name" value="Ig-like_fold"/>
</dbReference>
<organism evidence="3 4">
    <name type="scientific">Brumimicrobium glaciale</name>
    <dbReference type="NCBI Taxonomy" id="200475"/>
    <lineage>
        <taxon>Bacteria</taxon>
        <taxon>Pseudomonadati</taxon>
        <taxon>Bacteroidota</taxon>
        <taxon>Flavobacteriia</taxon>
        <taxon>Flavobacteriales</taxon>
        <taxon>Crocinitomicaceae</taxon>
        <taxon>Brumimicrobium</taxon>
    </lineage>
</organism>
<dbReference type="NCBIfam" id="TIGR04183">
    <property type="entry name" value="Por_Secre_tail"/>
    <property type="match status" value="1"/>
</dbReference>
<reference evidence="3 4" key="1">
    <citation type="submission" date="2019-02" db="EMBL/GenBank/DDBJ databases">
        <title>Genome sequence of the sea-ice species Brumimicrobium glaciale.</title>
        <authorList>
            <person name="Bowman J.P."/>
        </authorList>
    </citation>
    <scope>NUCLEOTIDE SEQUENCE [LARGE SCALE GENOMIC DNA]</scope>
    <source>
        <strain evidence="3 4">IC156</strain>
    </source>
</reference>
<dbReference type="Pfam" id="PF18962">
    <property type="entry name" value="Por_Secre_tail"/>
    <property type="match status" value="1"/>
</dbReference>
<dbReference type="Gene3D" id="2.60.40.10">
    <property type="entry name" value="Immunoglobulins"/>
    <property type="match status" value="1"/>
</dbReference>
<dbReference type="AlphaFoldDB" id="A0A4Q4KRP7"/>
<proteinExistence type="predicted"/>
<evidence type="ECO:0000259" key="2">
    <source>
        <dbReference type="Pfam" id="PF18962"/>
    </source>
</evidence>
<name>A0A4Q4KRP7_9FLAO</name>
<dbReference type="EMBL" id="SETE01000001">
    <property type="protein sequence ID" value="RYM35983.1"/>
    <property type="molecule type" value="Genomic_DNA"/>
</dbReference>
<dbReference type="Proteomes" id="UP000293952">
    <property type="component" value="Unassembled WGS sequence"/>
</dbReference>
<keyword evidence="1" id="KW-0732">Signal</keyword>
<sequence length="1096" mass="119152">MKHTIAHFSNNKKGFDSESKRLFPANKNTILFFLSVVFTLSISFDNSFHAQACQNNINSNTYGNSQWLGHVYRHDGSGNPVNNPFADYRGSYYENSIVFDRIWGNSSPDCVNNDRFAVRYKMRVNVNCGLYKFTIGGDDGMRLSIDGGATWLFGIWSNHGYSTVTSQLVHLNGTVDLVLEYYENAGSARVSFDYAGQTGFITAGTTQLSSNSGAINSTINGLVTNGSVGTGFNYQWRYSDDNGSSWSDIAGQTSENLTTTAQGSVGTRLYRRETKCSGSVSYSVGASYTTVSPCASAVNMSCGTNYSATLGTSGVWNSYNGCSWTEPGGEKVYTYTPSNSGSYTFSANTTGGDPDFFLMSSCGPSGTNLNPGCWNDGNRTVNLVGGTTYYLIVDNYSGANPASFTVSVSCYVNPAWKSAWISMDTGSSNWCPGETRSISVRVRNIGSATWTNSSPDINIGVKWDNQSNAAAIKTNANGLASGAVQTYTFNVTAPLTQGTNRLTFDVVNEGNFWFADNNNGGGPGNVIYQSAPINIEQFGNPALFGDNFWYVYGYDGDNTDLSLNDYKGFYKQPDLGSGDYGVSTENFWSNGNSPSFAGDVINDGSLWNGCGDVIDDYFSFTHKRKGFPCGNYTFSMENWDDETRVIIDGVNIWSCGVWEGAVNSGSNYNTNASTYQCGATTTFTYPLDADSKVEFQTFEGNVLANLGVKITKNNPSSLTMASSASRTCRVKGNSFIYFYDTDSRLIAAINPNGDDLGDVTIKSFIGSPDVMEDCSIPANTSYHTAYMGRRWIMTSDVYTNGSDFNNNVTVQLPYTLTDLSALNSSAQNITLGNSMDGGNIDPARRDNLMLTKITGSTENGIANQADCASNIRAITSSTNGTQIESIPSTEYVVFNIGQFSEFFLHKNNEGSALPVKLTNFSASCDDIVSINWTTATEQNSDYFVLEKSRDGQTWTFFAEQNAAGNSNSRINYSSLDENSSNGIVYYRLKQVDFDGEEEIYGPISVLCDGDKSNMKIYPNPNNGTFTIEVSSGESYSDVQLLLTDITGKIVTSKKVDISNGTTQVLMNDLDLRKGSYLVWLKGTDVALKPIKVIVSQ</sequence>
<evidence type="ECO:0000313" key="4">
    <source>
        <dbReference type="Proteomes" id="UP000293952"/>
    </source>
</evidence>